<name>A0A9W4XFT0_9PLEO</name>
<dbReference type="AlphaFoldDB" id="A0A9W4XFT0"/>
<feature type="compositionally biased region" description="Polar residues" evidence="1">
    <location>
        <begin position="22"/>
        <end position="31"/>
    </location>
</feature>
<accession>A0A9W4XFT0</accession>
<organism evidence="2 3">
    <name type="scientific">Periconia digitata</name>
    <dbReference type="NCBI Taxonomy" id="1303443"/>
    <lineage>
        <taxon>Eukaryota</taxon>
        <taxon>Fungi</taxon>
        <taxon>Dikarya</taxon>
        <taxon>Ascomycota</taxon>
        <taxon>Pezizomycotina</taxon>
        <taxon>Dothideomycetes</taxon>
        <taxon>Pleosporomycetidae</taxon>
        <taxon>Pleosporales</taxon>
        <taxon>Massarineae</taxon>
        <taxon>Periconiaceae</taxon>
        <taxon>Periconia</taxon>
    </lineage>
</organism>
<evidence type="ECO:0000313" key="3">
    <source>
        <dbReference type="Proteomes" id="UP001152607"/>
    </source>
</evidence>
<reference evidence="2" key="1">
    <citation type="submission" date="2023-01" db="EMBL/GenBank/DDBJ databases">
        <authorList>
            <person name="Van Ghelder C."/>
            <person name="Rancurel C."/>
        </authorList>
    </citation>
    <scope>NUCLEOTIDE SEQUENCE</scope>
    <source>
        <strain evidence="2">CNCM I-4278</strain>
    </source>
</reference>
<comment type="caution">
    <text evidence="2">The sequence shown here is derived from an EMBL/GenBank/DDBJ whole genome shotgun (WGS) entry which is preliminary data.</text>
</comment>
<evidence type="ECO:0000313" key="2">
    <source>
        <dbReference type="EMBL" id="CAI6313627.1"/>
    </source>
</evidence>
<feature type="region of interest" description="Disordered" evidence="1">
    <location>
        <begin position="15"/>
        <end position="34"/>
    </location>
</feature>
<protein>
    <submittedName>
        <fullName evidence="2">Uncharacterized protein</fullName>
    </submittedName>
</protein>
<proteinExistence type="predicted"/>
<evidence type="ECO:0000256" key="1">
    <source>
        <dbReference type="SAM" id="MobiDB-lite"/>
    </source>
</evidence>
<keyword evidence="3" id="KW-1185">Reference proteome</keyword>
<dbReference type="EMBL" id="CAOQHR010000002">
    <property type="protein sequence ID" value="CAI6313627.1"/>
    <property type="molecule type" value="Genomic_DNA"/>
</dbReference>
<gene>
    <name evidence="2" type="ORF">PDIGIT_LOCUS3312</name>
</gene>
<dbReference type="Proteomes" id="UP001152607">
    <property type="component" value="Unassembled WGS sequence"/>
</dbReference>
<sequence length="168" mass="18721">MYRCNSIQLVKLPSGGDKISPVGQSATSQQRPPWAPSLHPSFSKQRIFNKNIACWSPSFASLQLLPLVRGALLLFLVVQYLPHPSHPRTGGCWVIGVTRPSSVLVPNRFTLPSCLAYRLTADYYRKARRVLFQPVTRCTHSSILDASVGRSSGFAYDTALYIHMYLSP</sequence>